<dbReference type="EMBL" id="CAUYUJ010017729">
    <property type="protein sequence ID" value="CAK0877377.1"/>
    <property type="molecule type" value="Genomic_DNA"/>
</dbReference>
<sequence>MNPAFLAKLTIEVTFTNRFVECLYWGMVVDWAPVDNSTQGAAVGACGLRLAARSVGVQGVHGLHAEFLAAAGTLADSLGPRAWKHGLKEDSAVLRTVWTGWCIACRFGASSFCFFCGLDNGSSVEHACVCPTFARTGAAFLRFAYCREKSKFASSLLFYRPSELTDERLLLGALHMAAAYRIHCHLRRHSSALRGEDAVRRALEQVAKELVQGLSAAMSMMDDGCSLVLWTGDRGHFRAVRWSCVAATTGGWMARPSFGTARDVARPPGVVMTGQQEQWALKGCPGRFWEDKPNAGFSGTPLWRLHAERDALQQEAAKSSSSASAMPDGLTKCAGEVGWHWSEKRQ</sequence>
<gene>
    <name evidence="1" type="ORF">PCOR1329_LOCUS61459</name>
</gene>
<name>A0ABN9VW40_9DINO</name>
<organism evidence="1 2">
    <name type="scientific">Prorocentrum cordatum</name>
    <dbReference type="NCBI Taxonomy" id="2364126"/>
    <lineage>
        <taxon>Eukaryota</taxon>
        <taxon>Sar</taxon>
        <taxon>Alveolata</taxon>
        <taxon>Dinophyceae</taxon>
        <taxon>Prorocentrales</taxon>
        <taxon>Prorocentraceae</taxon>
        <taxon>Prorocentrum</taxon>
    </lineage>
</organism>
<dbReference type="Proteomes" id="UP001189429">
    <property type="component" value="Unassembled WGS sequence"/>
</dbReference>
<reference evidence="1" key="1">
    <citation type="submission" date="2023-10" db="EMBL/GenBank/DDBJ databases">
        <authorList>
            <person name="Chen Y."/>
            <person name="Shah S."/>
            <person name="Dougan E. K."/>
            <person name="Thang M."/>
            <person name="Chan C."/>
        </authorList>
    </citation>
    <scope>NUCLEOTIDE SEQUENCE [LARGE SCALE GENOMIC DNA]</scope>
</reference>
<protein>
    <submittedName>
        <fullName evidence="1">Uncharacterized protein</fullName>
    </submittedName>
</protein>
<evidence type="ECO:0000313" key="2">
    <source>
        <dbReference type="Proteomes" id="UP001189429"/>
    </source>
</evidence>
<feature type="non-terminal residue" evidence="1">
    <location>
        <position position="346"/>
    </location>
</feature>
<evidence type="ECO:0000313" key="1">
    <source>
        <dbReference type="EMBL" id="CAK0877377.1"/>
    </source>
</evidence>
<comment type="caution">
    <text evidence="1">The sequence shown here is derived from an EMBL/GenBank/DDBJ whole genome shotgun (WGS) entry which is preliminary data.</text>
</comment>
<proteinExistence type="predicted"/>
<keyword evidence="2" id="KW-1185">Reference proteome</keyword>
<accession>A0ABN9VW40</accession>